<evidence type="ECO:0000313" key="1">
    <source>
        <dbReference type="EMBL" id="GFY33702.1"/>
    </source>
</evidence>
<protein>
    <submittedName>
        <fullName evidence="1">Uncharacterized protein</fullName>
    </submittedName>
</protein>
<comment type="caution">
    <text evidence="1">The sequence shown here is derived from an EMBL/GenBank/DDBJ whole genome shotgun (WGS) entry which is preliminary data.</text>
</comment>
<dbReference type="EMBL" id="BMAU01021418">
    <property type="protein sequence ID" value="GFY33702.1"/>
    <property type="molecule type" value="Genomic_DNA"/>
</dbReference>
<keyword evidence="2" id="KW-1185">Reference proteome</keyword>
<gene>
    <name evidence="1" type="ORF">TNCV_4594141</name>
</gene>
<reference evidence="1" key="1">
    <citation type="submission" date="2020-08" db="EMBL/GenBank/DDBJ databases">
        <title>Multicomponent nature underlies the extraordinary mechanical properties of spider dragline silk.</title>
        <authorList>
            <person name="Kono N."/>
            <person name="Nakamura H."/>
            <person name="Mori M."/>
            <person name="Yoshida Y."/>
            <person name="Ohtoshi R."/>
            <person name="Malay A.D."/>
            <person name="Moran D.A.P."/>
            <person name="Tomita M."/>
            <person name="Numata K."/>
            <person name="Arakawa K."/>
        </authorList>
    </citation>
    <scope>NUCLEOTIDE SEQUENCE</scope>
</reference>
<sequence length="123" mass="14098">MFHSRSVKSPPLCITRCQSYAKRGIPSAVSVVLIIRMERFTASRIHGPVLKQMPQSSSFILGIKSKSQGVKTRRYDGWQSTSLHRLCCMHPIIVLQINEWVLQRVEPLLSHKASFRLCSKNEY</sequence>
<proteinExistence type="predicted"/>
<accession>A0A8X6WFP2</accession>
<organism evidence="1 2">
    <name type="scientific">Trichonephila clavipes</name>
    <name type="common">Golden silk orbweaver</name>
    <name type="synonym">Nephila clavipes</name>
    <dbReference type="NCBI Taxonomy" id="2585209"/>
    <lineage>
        <taxon>Eukaryota</taxon>
        <taxon>Metazoa</taxon>
        <taxon>Ecdysozoa</taxon>
        <taxon>Arthropoda</taxon>
        <taxon>Chelicerata</taxon>
        <taxon>Arachnida</taxon>
        <taxon>Araneae</taxon>
        <taxon>Araneomorphae</taxon>
        <taxon>Entelegynae</taxon>
        <taxon>Araneoidea</taxon>
        <taxon>Nephilidae</taxon>
        <taxon>Trichonephila</taxon>
    </lineage>
</organism>
<dbReference type="AlphaFoldDB" id="A0A8X6WFP2"/>
<dbReference type="Proteomes" id="UP000887159">
    <property type="component" value="Unassembled WGS sequence"/>
</dbReference>
<evidence type="ECO:0000313" key="2">
    <source>
        <dbReference type="Proteomes" id="UP000887159"/>
    </source>
</evidence>
<name>A0A8X6WFP2_TRICX</name>